<feature type="domain" description="B5" evidence="19">
    <location>
        <begin position="407"/>
        <end position="485"/>
    </location>
</feature>
<comment type="similarity">
    <text evidence="2 15">Belongs to the phenylalanyl-tRNA synthetase beta subunit family. Type 1 subfamily.</text>
</comment>
<evidence type="ECO:0000256" key="14">
    <source>
        <dbReference type="ARBA" id="ARBA00049255"/>
    </source>
</evidence>
<dbReference type="SMART" id="SM00874">
    <property type="entry name" value="B5"/>
    <property type="match status" value="1"/>
</dbReference>
<dbReference type="CDD" id="cd02796">
    <property type="entry name" value="tRNA_bind_bactPheRS"/>
    <property type="match status" value="1"/>
</dbReference>
<gene>
    <name evidence="15 20" type="primary">pheT</name>
    <name evidence="20" type="ORF">SALLE_v1c06280</name>
</gene>
<evidence type="ECO:0000256" key="1">
    <source>
        <dbReference type="ARBA" id="ARBA00004496"/>
    </source>
</evidence>
<keyword evidence="4 15" id="KW-0963">Cytoplasm</keyword>
<dbReference type="Gene3D" id="3.30.70.380">
    <property type="entry name" value="Ferrodoxin-fold anticodon-binding domain"/>
    <property type="match status" value="1"/>
</dbReference>
<evidence type="ECO:0000256" key="12">
    <source>
        <dbReference type="ARBA" id="ARBA00022917"/>
    </source>
</evidence>
<dbReference type="InterPro" id="IPR045060">
    <property type="entry name" value="Phe-tRNA-ligase_IIc_bsu"/>
</dbReference>
<keyword evidence="6 15" id="KW-0436">Ligase</keyword>
<dbReference type="InterPro" id="IPR045864">
    <property type="entry name" value="aa-tRNA-synth_II/BPL/LPL"/>
</dbReference>
<keyword evidence="11 16" id="KW-0694">RNA-binding</keyword>
<feature type="binding site" evidence="15">
    <location>
        <position position="463"/>
    </location>
    <ligand>
        <name>Mg(2+)</name>
        <dbReference type="ChEBI" id="CHEBI:18420"/>
        <note>shared with alpha subunit</note>
    </ligand>
</feature>
<dbReference type="GO" id="GO:0000287">
    <property type="term" value="F:magnesium ion binding"/>
    <property type="evidence" value="ECO:0007669"/>
    <property type="project" value="UniProtKB-UniRule"/>
</dbReference>
<keyword evidence="9 15" id="KW-0067">ATP-binding</keyword>
<comment type="catalytic activity">
    <reaction evidence="14 15">
        <text>tRNA(Phe) + L-phenylalanine + ATP = L-phenylalanyl-tRNA(Phe) + AMP + diphosphate + H(+)</text>
        <dbReference type="Rhea" id="RHEA:19413"/>
        <dbReference type="Rhea" id="RHEA-COMP:9668"/>
        <dbReference type="Rhea" id="RHEA-COMP:9699"/>
        <dbReference type="ChEBI" id="CHEBI:15378"/>
        <dbReference type="ChEBI" id="CHEBI:30616"/>
        <dbReference type="ChEBI" id="CHEBI:33019"/>
        <dbReference type="ChEBI" id="CHEBI:58095"/>
        <dbReference type="ChEBI" id="CHEBI:78442"/>
        <dbReference type="ChEBI" id="CHEBI:78531"/>
        <dbReference type="ChEBI" id="CHEBI:456215"/>
        <dbReference type="EC" id="6.1.1.20"/>
    </reaction>
</comment>
<dbReference type="InterPro" id="IPR009061">
    <property type="entry name" value="DNA-bd_dom_put_sf"/>
</dbReference>
<protein>
    <recommendedName>
        <fullName evidence="15">Phenylalanine--tRNA ligase beta subunit</fullName>
        <ecNumber evidence="15">6.1.1.20</ecNumber>
    </recommendedName>
    <alternativeName>
        <fullName evidence="15">Phenylalanyl-tRNA synthetase beta subunit</fullName>
        <shortName evidence="15">PheRS</shortName>
    </alternativeName>
</protein>
<evidence type="ECO:0000313" key="20">
    <source>
        <dbReference type="EMBL" id="AXK51300.1"/>
    </source>
</evidence>
<dbReference type="PANTHER" id="PTHR10947">
    <property type="entry name" value="PHENYLALANYL-TRNA SYNTHETASE BETA CHAIN AND LEUCINE-RICH REPEAT-CONTAINING PROTEIN 47"/>
    <property type="match status" value="1"/>
</dbReference>
<dbReference type="InterPro" id="IPR041616">
    <property type="entry name" value="PheRS_beta_core"/>
</dbReference>
<dbReference type="InterPro" id="IPR033714">
    <property type="entry name" value="tRNA_bind_bactPheRS"/>
</dbReference>
<comment type="subunit">
    <text evidence="3 15">Tetramer of two alpha and two beta subunits.</text>
</comment>
<keyword evidence="21" id="KW-1185">Reference proteome</keyword>
<feature type="domain" description="TRNA-binding" evidence="17">
    <location>
        <begin position="40"/>
        <end position="158"/>
    </location>
</feature>
<evidence type="ECO:0000256" key="9">
    <source>
        <dbReference type="ARBA" id="ARBA00022840"/>
    </source>
</evidence>
<evidence type="ECO:0000256" key="11">
    <source>
        <dbReference type="ARBA" id="ARBA00022884"/>
    </source>
</evidence>
<dbReference type="Pfam" id="PF03147">
    <property type="entry name" value="FDX-ACB"/>
    <property type="match status" value="1"/>
</dbReference>
<name>A0A345Z3X1_9MOLU</name>
<dbReference type="HAMAP" id="MF_00283">
    <property type="entry name" value="Phe_tRNA_synth_beta1"/>
    <property type="match status" value="1"/>
</dbReference>
<evidence type="ECO:0000256" key="7">
    <source>
        <dbReference type="ARBA" id="ARBA00022723"/>
    </source>
</evidence>
<dbReference type="PROSITE" id="PS50886">
    <property type="entry name" value="TRBD"/>
    <property type="match status" value="1"/>
</dbReference>
<evidence type="ECO:0000256" key="13">
    <source>
        <dbReference type="ARBA" id="ARBA00023146"/>
    </source>
</evidence>
<dbReference type="PROSITE" id="PS51483">
    <property type="entry name" value="B5"/>
    <property type="match status" value="1"/>
</dbReference>
<evidence type="ECO:0000256" key="10">
    <source>
        <dbReference type="ARBA" id="ARBA00022842"/>
    </source>
</evidence>
<dbReference type="InterPro" id="IPR005121">
    <property type="entry name" value="Fdx_antiC-bd"/>
</dbReference>
<dbReference type="Gene3D" id="3.30.56.10">
    <property type="match status" value="2"/>
</dbReference>
<dbReference type="GO" id="GO:0009328">
    <property type="term" value="C:phenylalanine-tRNA ligase complex"/>
    <property type="evidence" value="ECO:0007669"/>
    <property type="project" value="TreeGrafter"/>
</dbReference>
<dbReference type="Gene3D" id="3.50.40.10">
    <property type="entry name" value="Phenylalanyl-trna Synthetase, Chain B, domain 3"/>
    <property type="match status" value="1"/>
</dbReference>
<evidence type="ECO:0000256" key="5">
    <source>
        <dbReference type="ARBA" id="ARBA00022555"/>
    </source>
</evidence>
<organism evidence="20 21">
    <name type="scientific">Spiroplasma alleghenense</name>
    <dbReference type="NCBI Taxonomy" id="216931"/>
    <lineage>
        <taxon>Bacteria</taxon>
        <taxon>Bacillati</taxon>
        <taxon>Mycoplasmatota</taxon>
        <taxon>Mollicutes</taxon>
        <taxon>Entomoplasmatales</taxon>
        <taxon>Spiroplasmataceae</taxon>
        <taxon>Spiroplasma</taxon>
    </lineage>
</organism>
<keyword evidence="12 15" id="KW-0648">Protein biosynthesis</keyword>
<dbReference type="SMART" id="SM00896">
    <property type="entry name" value="FDX-ACB"/>
    <property type="match status" value="1"/>
</dbReference>
<evidence type="ECO:0000256" key="2">
    <source>
        <dbReference type="ARBA" id="ARBA00008653"/>
    </source>
</evidence>
<evidence type="ECO:0000256" key="8">
    <source>
        <dbReference type="ARBA" id="ARBA00022741"/>
    </source>
</evidence>
<evidence type="ECO:0000256" key="4">
    <source>
        <dbReference type="ARBA" id="ARBA00022490"/>
    </source>
</evidence>
<dbReference type="PANTHER" id="PTHR10947:SF0">
    <property type="entry name" value="PHENYLALANINE--TRNA LIGASE BETA SUBUNIT"/>
    <property type="match status" value="1"/>
</dbReference>
<dbReference type="EMBL" id="CP031376">
    <property type="protein sequence ID" value="AXK51300.1"/>
    <property type="molecule type" value="Genomic_DNA"/>
</dbReference>
<dbReference type="PROSITE" id="PS51447">
    <property type="entry name" value="FDX_ACB"/>
    <property type="match status" value="1"/>
</dbReference>
<feature type="binding site" evidence="15">
    <location>
        <position position="472"/>
    </location>
    <ligand>
        <name>Mg(2+)</name>
        <dbReference type="ChEBI" id="CHEBI:18420"/>
        <note>shared with alpha subunit</note>
    </ligand>
</feature>
<dbReference type="AlphaFoldDB" id="A0A345Z3X1"/>
<accession>A0A345Z3X1</accession>
<evidence type="ECO:0000256" key="15">
    <source>
        <dbReference type="HAMAP-Rule" id="MF_00283"/>
    </source>
</evidence>
<dbReference type="SUPFAM" id="SSF56037">
    <property type="entry name" value="PheT/TilS domain"/>
    <property type="match status" value="1"/>
</dbReference>
<dbReference type="Gene3D" id="3.30.930.10">
    <property type="entry name" value="Bira Bifunctional Protein, Domain 2"/>
    <property type="match status" value="1"/>
</dbReference>
<evidence type="ECO:0000313" key="21">
    <source>
        <dbReference type="Proteomes" id="UP000254792"/>
    </source>
</evidence>
<reference evidence="20 21" key="1">
    <citation type="submission" date="2018-07" db="EMBL/GenBank/DDBJ databases">
        <title>Complete genome sequence of Spiroplasma alleghenense PLHS-1 (ATCC 51752).</title>
        <authorList>
            <person name="Chou L."/>
            <person name="Lee T.-Y."/>
            <person name="Tsai Y.-M."/>
            <person name="Kuo C.-H."/>
        </authorList>
    </citation>
    <scope>NUCLEOTIDE SEQUENCE [LARGE SCALE GENOMIC DNA]</scope>
    <source>
        <strain evidence="20 21">PLHS-1</strain>
    </source>
</reference>
<dbReference type="InterPro" id="IPR005147">
    <property type="entry name" value="tRNA_synthase_B5-dom"/>
</dbReference>
<dbReference type="Pfam" id="PF17759">
    <property type="entry name" value="tRNA_synthFbeta"/>
    <property type="match status" value="1"/>
</dbReference>
<sequence length="802" mass="91818">MIITRNWLEKYIDLKGIANSQISVALNSLGFEVEEEKNYDNLNDELVLGHVGFCEKLQGTALSTTFVDTGTELPHLILCGAGNVAEGQFVITALPGMKIANGLTINKREIQGKTSEGMICSLEEIGLGKEFQTEEELDGIYEIHSKDDLYKLSGTPILKTIGFLDYTWEVDLTLNRSDALSAFQIGKEIANYFKRDFNLNLETGLKESSQKTKFDVKISESIRDDIKMVAHTLIETKKIYSLKSENLFLYSNDELMMKFSGIKKENSFFEDVANLIGFESGQPAIILDAKKITKSLEIVNLGNENDPEIVIKHDGKLVSILGKGIESDFLPTEKSEQLVIFYLNINPILMRRQQKKLNLSNCALQRYMKPMSLNLVNLAWEVTISWFHKYDFVESFEGLTFIKTEATDPKTILLPSKRIREYLGFGLNLSRLRKLFAHLDFEINLIGEKNNIFEFICDKNRLDLNFEADIIEEIARLYGYDNIKPIAPVIPMTQKPKDLERNIQGKVSNYLIGAGFTNIKTYSLIKEEDAINWDLFKINKPIKLMSPISKNHEVYRQTLIKSFIDTIEFNSSKGNKNTKFYEIADLYNLDKIRQRHLTISTTGDFIDDKVNKTKIPGSFEYLKSICENVLRVMNVDLEEIDFLLNEESLSEMHPYINAKIMYKNEIIGFLFKLNPRKEQALKVSSAFILEMNLTRIKLMSKKNIELKSISKFQKTSRDVSFEIDSDITLGQHIKQICASVDHLIAYKIIDVYQDEGLKNKNAKAIAMNFTFNSLEKQLSDQDVAEEFNKILKNIENLGYKVR</sequence>
<feature type="binding site" evidence="15">
    <location>
        <position position="469"/>
    </location>
    <ligand>
        <name>Mg(2+)</name>
        <dbReference type="ChEBI" id="CHEBI:18420"/>
        <note>shared with alpha subunit</note>
    </ligand>
</feature>
<dbReference type="Gene3D" id="2.40.50.140">
    <property type="entry name" value="Nucleic acid-binding proteins"/>
    <property type="match status" value="1"/>
</dbReference>
<dbReference type="GO" id="GO:0004826">
    <property type="term" value="F:phenylalanine-tRNA ligase activity"/>
    <property type="evidence" value="ECO:0007669"/>
    <property type="project" value="UniProtKB-UniRule"/>
</dbReference>
<dbReference type="SUPFAM" id="SSF54991">
    <property type="entry name" value="Anticodon-binding domain of PheRS"/>
    <property type="match status" value="1"/>
</dbReference>
<dbReference type="EC" id="6.1.1.20" evidence="15"/>
<keyword evidence="7 15" id="KW-0479">Metal-binding</keyword>
<dbReference type="GO" id="GO:0005524">
    <property type="term" value="F:ATP binding"/>
    <property type="evidence" value="ECO:0007669"/>
    <property type="project" value="UniProtKB-UniRule"/>
</dbReference>
<comment type="cofactor">
    <cofactor evidence="15">
        <name>Mg(2+)</name>
        <dbReference type="ChEBI" id="CHEBI:18420"/>
    </cofactor>
    <text evidence="15">Binds 2 magnesium ions per tetramer.</text>
</comment>
<evidence type="ECO:0000256" key="6">
    <source>
        <dbReference type="ARBA" id="ARBA00022598"/>
    </source>
</evidence>
<keyword evidence="5 16" id="KW-0820">tRNA-binding</keyword>
<dbReference type="SUPFAM" id="SSF46955">
    <property type="entry name" value="Putative DNA-binding domain"/>
    <property type="match status" value="1"/>
</dbReference>
<dbReference type="Pfam" id="PF03484">
    <property type="entry name" value="B5"/>
    <property type="match status" value="1"/>
</dbReference>
<evidence type="ECO:0000256" key="3">
    <source>
        <dbReference type="ARBA" id="ARBA00011209"/>
    </source>
</evidence>
<proteinExistence type="inferred from homology"/>
<dbReference type="InterPro" id="IPR020825">
    <property type="entry name" value="Phe-tRNA_synthase-like_B3/B4"/>
</dbReference>
<dbReference type="RefSeq" id="WP_115558204.1">
    <property type="nucleotide sequence ID" value="NZ_CP031376.1"/>
</dbReference>
<evidence type="ECO:0000259" key="19">
    <source>
        <dbReference type="PROSITE" id="PS51483"/>
    </source>
</evidence>
<evidence type="ECO:0000259" key="18">
    <source>
        <dbReference type="PROSITE" id="PS51447"/>
    </source>
</evidence>
<keyword evidence="10 15" id="KW-0460">Magnesium</keyword>
<dbReference type="Pfam" id="PF01588">
    <property type="entry name" value="tRNA_bind"/>
    <property type="match status" value="1"/>
</dbReference>
<dbReference type="GO" id="GO:0000049">
    <property type="term" value="F:tRNA binding"/>
    <property type="evidence" value="ECO:0007669"/>
    <property type="project" value="UniProtKB-UniRule"/>
</dbReference>
<dbReference type="GO" id="GO:0006432">
    <property type="term" value="P:phenylalanyl-tRNA aminoacylation"/>
    <property type="evidence" value="ECO:0007669"/>
    <property type="project" value="UniProtKB-UniRule"/>
</dbReference>
<dbReference type="OrthoDB" id="9805455at2"/>
<dbReference type="SUPFAM" id="SSF55681">
    <property type="entry name" value="Class II aaRS and biotin synthetases"/>
    <property type="match status" value="1"/>
</dbReference>
<comment type="subcellular location">
    <subcellularLocation>
        <location evidence="1 15">Cytoplasm</location>
    </subcellularLocation>
</comment>
<dbReference type="SUPFAM" id="SSF50249">
    <property type="entry name" value="Nucleic acid-binding proteins"/>
    <property type="match status" value="1"/>
</dbReference>
<evidence type="ECO:0000259" key="17">
    <source>
        <dbReference type="PROSITE" id="PS50886"/>
    </source>
</evidence>
<feature type="domain" description="FDX-ACB" evidence="18">
    <location>
        <begin position="710"/>
        <end position="802"/>
    </location>
</feature>
<feature type="binding site" evidence="15">
    <location>
        <position position="473"/>
    </location>
    <ligand>
        <name>Mg(2+)</name>
        <dbReference type="ChEBI" id="CHEBI:18420"/>
        <note>shared with alpha subunit</note>
    </ligand>
</feature>
<keyword evidence="8 15" id="KW-0547">Nucleotide-binding</keyword>
<dbReference type="NCBIfam" id="TIGR00472">
    <property type="entry name" value="pheT_bact"/>
    <property type="match status" value="1"/>
</dbReference>
<dbReference type="InterPro" id="IPR002547">
    <property type="entry name" value="tRNA-bd_dom"/>
</dbReference>
<dbReference type="InterPro" id="IPR012340">
    <property type="entry name" value="NA-bd_OB-fold"/>
</dbReference>
<dbReference type="InterPro" id="IPR004532">
    <property type="entry name" value="Phe-tRNA-ligase_IIc_bsu_bact"/>
</dbReference>
<keyword evidence="13 15" id="KW-0030">Aminoacyl-tRNA synthetase</keyword>
<dbReference type="KEGG" id="salx:SALLE_v1c06280"/>
<dbReference type="Proteomes" id="UP000254792">
    <property type="component" value="Chromosome"/>
</dbReference>
<evidence type="ECO:0000256" key="16">
    <source>
        <dbReference type="PROSITE-ProRule" id="PRU00209"/>
    </source>
</evidence>
<dbReference type="InterPro" id="IPR036690">
    <property type="entry name" value="Fdx_antiC-bd_sf"/>
</dbReference>